<dbReference type="AlphaFoldDB" id="A0A4R2MMZ8"/>
<evidence type="ECO:0000313" key="14">
    <source>
        <dbReference type="EMBL" id="TCP04426.1"/>
    </source>
</evidence>
<evidence type="ECO:0000256" key="11">
    <source>
        <dbReference type="RuleBase" id="RU003369"/>
    </source>
</evidence>
<evidence type="ECO:0000256" key="7">
    <source>
        <dbReference type="ARBA" id="ARBA00049258"/>
    </source>
</evidence>
<evidence type="ECO:0000259" key="13">
    <source>
        <dbReference type="Pfam" id="PF02866"/>
    </source>
</evidence>
<organism evidence="14 15">
    <name type="scientific">Rubrivivax gelatinosus</name>
    <name type="common">Rhodocyclus gelatinosus</name>
    <name type="synonym">Rhodopseudomonas gelatinosa</name>
    <dbReference type="NCBI Taxonomy" id="28068"/>
    <lineage>
        <taxon>Bacteria</taxon>
        <taxon>Pseudomonadati</taxon>
        <taxon>Pseudomonadota</taxon>
        <taxon>Betaproteobacteria</taxon>
        <taxon>Burkholderiales</taxon>
        <taxon>Sphaerotilaceae</taxon>
        <taxon>Rubrivivax</taxon>
    </lineage>
</organism>
<name>A0A4R2MMZ8_RUBGE</name>
<dbReference type="EC" id="1.1.1.27" evidence="4 8"/>
<feature type="domain" description="Lactate/malate dehydrogenase C-terminal" evidence="13">
    <location>
        <begin position="140"/>
        <end position="296"/>
    </location>
</feature>
<comment type="pathway">
    <text evidence="2">Fermentation; pyruvate fermentation to lactate; (S)-lactate from pyruvate: step 1/1.</text>
</comment>
<feature type="active site" description="Proton acceptor" evidence="9">
    <location>
        <position position="170"/>
    </location>
</feature>
<feature type="binding site" evidence="10">
    <location>
        <position position="92"/>
    </location>
    <ligand>
        <name>NAD(+)</name>
        <dbReference type="ChEBI" id="CHEBI:57540"/>
    </ligand>
</feature>
<dbReference type="NCBIfam" id="TIGR01771">
    <property type="entry name" value="L-LDH-NAD"/>
    <property type="match status" value="1"/>
</dbReference>
<proteinExistence type="inferred from homology"/>
<dbReference type="Gene3D" id="3.40.50.720">
    <property type="entry name" value="NAD(P)-binding Rossmann-like Domain"/>
    <property type="match status" value="1"/>
</dbReference>
<dbReference type="PANTHER" id="PTHR43128">
    <property type="entry name" value="L-2-HYDROXYCARBOXYLATE DEHYDROGENASE (NAD(P)(+))"/>
    <property type="match status" value="1"/>
</dbReference>
<dbReference type="InterPro" id="IPR022383">
    <property type="entry name" value="Lactate/malate_DH_C"/>
</dbReference>
<evidence type="ECO:0000256" key="1">
    <source>
        <dbReference type="ARBA" id="ARBA00003966"/>
    </source>
</evidence>
<reference evidence="14 15" key="1">
    <citation type="submission" date="2019-03" db="EMBL/GenBank/DDBJ databases">
        <title>Genomic Encyclopedia of Type Strains, Phase IV (KMG-IV): sequencing the most valuable type-strain genomes for metagenomic binning, comparative biology and taxonomic classification.</title>
        <authorList>
            <person name="Goeker M."/>
        </authorList>
    </citation>
    <scope>NUCLEOTIDE SEQUENCE [LARGE SCALE GENOMIC DNA]</scope>
    <source>
        <strain evidence="14 15">DSM 1709</strain>
    </source>
</reference>
<evidence type="ECO:0000256" key="5">
    <source>
        <dbReference type="ARBA" id="ARBA00023002"/>
    </source>
</evidence>
<dbReference type="InterPro" id="IPR001236">
    <property type="entry name" value="Lactate/malate_DH_N"/>
</dbReference>
<dbReference type="UniPathway" id="UPA00554">
    <property type="reaction ID" value="UER00611"/>
</dbReference>
<feature type="binding site" evidence="10">
    <location>
        <position position="32"/>
    </location>
    <ligand>
        <name>NAD(+)</name>
        <dbReference type="ChEBI" id="CHEBI:57540"/>
    </ligand>
</feature>
<feature type="binding site" evidence="10">
    <location>
        <begin position="7"/>
        <end position="12"/>
    </location>
    <ligand>
        <name>NAD(+)</name>
        <dbReference type="ChEBI" id="CHEBI:57540"/>
    </ligand>
</feature>
<evidence type="ECO:0000313" key="15">
    <source>
        <dbReference type="Proteomes" id="UP000295106"/>
    </source>
</evidence>
<comment type="catalytic activity">
    <reaction evidence="7">
        <text>(S)-lactate + NAD(+) = pyruvate + NADH + H(+)</text>
        <dbReference type="Rhea" id="RHEA:23444"/>
        <dbReference type="ChEBI" id="CHEBI:15361"/>
        <dbReference type="ChEBI" id="CHEBI:15378"/>
        <dbReference type="ChEBI" id="CHEBI:16651"/>
        <dbReference type="ChEBI" id="CHEBI:57540"/>
        <dbReference type="ChEBI" id="CHEBI:57945"/>
        <dbReference type="EC" id="1.1.1.27"/>
    </reaction>
</comment>
<dbReference type="OrthoDB" id="9802969at2"/>
<evidence type="ECO:0000256" key="3">
    <source>
        <dbReference type="ARBA" id="ARBA00006054"/>
    </source>
</evidence>
<feature type="domain" description="Lactate/malate dehydrogenase N-terminal" evidence="12">
    <location>
        <begin position="1"/>
        <end position="137"/>
    </location>
</feature>
<comment type="caution">
    <text evidence="14">The sequence shown here is derived from an EMBL/GenBank/DDBJ whole genome shotgun (WGS) entry which is preliminary data.</text>
</comment>
<dbReference type="EMBL" id="SLXD01000002">
    <property type="protein sequence ID" value="TCP04426.1"/>
    <property type="molecule type" value="Genomic_DNA"/>
</dbReference>
<evidence type="ECO:0000256" key="8">
    <source>
        <dbReference type="NCBIfam" id="TIGR01771"/>
    </source>
</evidence>
<evidence type="ECO:0000259" key="12">
    <source>
        <dbReference type="Pfam" id="PF00056"/>
    </source>
</evidence>
<comment type="function">
    <text evidence="1">Catalyzes the reversible oxidation of malate to oxaloacetate.</text>
</comment>
<protein>
    <recommendedName>
        <fullName evidence="4 8">L-lactate dehydrogenase</fullName>
        <ecNumber evidence="4 8">1.1.1.27</ecNumber>
    </recommendedName>
</protein>
<dbReference type="PROSITE" id="PS00064">
    <property type="entry name" value="L_LDH"/>
    <property type="match status" value="1"/>
</dbReference>
<dbReference type="InterPro" id="IPR001557">
    <property type="entry name" value="L-lactate/malate_DH"/>
</dbReference>
<dbReference type="GO" id="GO:0004459">
    <property type="term" value="F:L-lactate dehydrogenase (NAD+) activity"/>
    <property type="evidence" value="ECO:0007669"/>
    <property type="project" value="UniProtKB-UniRule"/>
</dbReference>
<evidence type="ECO:0000256" key="2">
    <source>
        <dbReference type="ARBA" id="ARBA00004843"/>
    </source>
</evidence>
<dbReference type="Pfam" id="PF00056">
    <property type="entry name" value="Ldh_1_N"/>
    <property type="match status" value="1"/>
</dbReference>
<dbReference type="GeneID" id="99685033"/>
<feature type="binding site" evidence="10">
    <location>
        <begin position="113"/>
        <end position="115"/>
    </location>
    <ligand>
        <name>NAD(+)</name>
        <dbReference type="ChEBI" id="CHEBI:57540"/>
    </ligand>
</feature>
<dbReference type="Proteomes" id="UP000295106">
    <property type="component" value="Unassembled WGS sequence"/>
</dbReference>
<dbReference type="Pfam" id="PF02866">
    <property type="entry name" value="Ldh_1_C"/>
    <property type="match status" value="1"/>
</dbReference>
<keyword evidence="6 10" id="KW-0520">NAD</keyword>
<gene>
    <name evidence="14" type="ORF">EV684_102179</name>
</gene>
<comment type="similarity">
    <text evidence="3">Belongs to the LDH/MDH superfamily. LDH family.</text>
</comment>
<dbReference type="GO" id="GO:0006089">
    <property type="term" value="P:lactate metabolic process"/>
    <property type="evidence" value="ECO:0007669"/>
    <property type="project" value="TreeGrafter"/>
</dbReference>
<dbReference type="InterPro" id="IPR018177">
    <property type="entry name" value="L-lactate_DH_AS"/>
</dbReference>
<dbReference type="PRINTS" id="PR00086">
    <property type="entry name" value="LLDHDRGNASE"/>
</dbReference>
<sequence>MKVGIIGVGYVGASVAVSLLHGGVTRELLLHDRDAARAEGEAMDLAQGAPYYPRATVRAVDLDEVSRCDVVVFAAGRNGRPGESRLQLLADNFRVASEVGRVVGQHAGIIVAISNPVDVLTRVLQQSSGLPPERVIGTGTMLDTARLRQALAERLAVDSRSVHAQVLGEHGDSEIVQWSGAQVGGSPLRDWPGWTREDEQRLGHEVKRAAYEIIQRKGVTNHAIGLVTADLVRAIVRDEHRVLTVTRCHAGEGLDGVALSLPAIVGRNGATTVIPPSLDDDEAQALARSAQVLRDAWSQLAPA</sequence>
<dbReference type="RefSeq" id="WP_132644935.1">
    <property type="nucleotide sequence ID" value="NZ_CP181386.1"/>
</dbReference>
<dbReference type="SUPFAM" id="SSF56327">
    <property type="entry name" value="LDH C-terminal domain-like"/>
    <property type="match status" value="1"/>
</dbReference>
<dbReference type="PANTHER" id="PTHR43128:SF16">
    <property type="entry name" value="L-LACTATE DEHYDROGENASE"/>
    <property type="match status" value="1"/>
</dbReference>
<dbReference type="InterPro" id="IPR015955">
    <property type="entry name" value="Lactate_DH/Glyco_Ohase_4_C"/>
</dbReference>
<evidence type="ECO:0000256" key="6">
    <source>
        <dbReference type="ARBA" id="ARBA00023027"/>
    </source>
</evidence>
<evidence type="ECO:0000256" key="10">
    <source>
        <dbReference type="PIRSR" id="PIRSR000102-3"/>
    </source>
</evidence>
<dbReference type="InterPro" id="IPR011304">
    <property type="entry name" value="L-lactate_DH"/>
</dbReference>
<dbReference type="Gene3D" id="3.90.110.10">
    <property type="entry name" value="Lactate dehydrogenase/glycoside hydrolase, family 4, C-terminal"/>
    <property type="match status" value="1"/>
</dbReference>
<dbReference type="PIRSF" id="PIRSF000102">
    <property type="entry name" value="Lac_mal_DH"/>
    <property type="match status" value="1"/>
</dbReference>
<evidence type="ECO:0000256" key="4">
    <source>
        <dbReference type="ARBA" id="ARBA00012967"/>
    </source>
</evidence>
<dbReference type="InterPro" id="IPR036291">
    <property type="entry name" value="NAD(P)-bd_dom_sf"/>
</dbReference>
<dbReference type="SUPFAM" id="SSF51735">
    <property type="entry name" value="NAD(P)-binding Rossmann-fold domains"/>
    <property type="match status" value="1"/>
</dbReference>
<dbReference type="GO" id="GO:0006096">
    <property type="term" value="P:glycolytic process"/>
    <property type="evidence" value="ECO:0007669"/>
    <property type="project" value="UniProtKB-UniRule"/>
</dbReference>
<evidence type="ECO:0000256" key="9">
    <source>
        <dbReference type="PIRSR" id="PIRSR000102-1"/>
    </source>
</evidence>
<keyword evidence="5 11" id="KW-0560">Oxidoreductase</keyword>
<dbReference type="GO" id="GO:0005737">
    <property type="term" value="C:cytoplasm"/>
    <property type="evidence" value="ECO:0007669"/>
    <property type="project" value="UniProtKB-UniRule"/>
</dbReference>
<accession>A0A4R2MMZ8</accession>